<evidence type="ECO:0000256" key="1">
    <source>
        <dbReference type="SAM" id="MobiDB-lite"/>
    </source>
</evidence>
<evidence type="ECO:0000259" key="2">
    <source>
        <dbReference type="Pfam" id="PF03364"/>
    </source>
</evidence>
<name>A0A7D6Z6X3_9NOCA</name>
<dbReference type="InterPro" id="IPR047137">
    <property type="entry name" value="ORF3"/>
</dbReference>
<keyword evidence="4" id="KW-1185">Reference proteome</keyword>
<dbReference type="PANTHER" id="PTHR33824">
    <property type="entry name" value="POLYKETIDE CYCLASE/DEHYDRASE AND LIPID TRANSPORT SUPERFAMILY PROTEIN"/>
    <property type="match status" value="1"/>
</dbReference>
<dbReference type="Pfam" id="PF03364">
    <property type="entry name" value="Polyketide_cyc"/>
    <property type="match status" value="1"/>
</dbReference>
<dbReference type="Proteomes" id="UP000515512">
    <property type="component" value="Chromosome"/>
</dbReference>
<dbReference type="Gene3D" id="3.30.530.20">
    <property type="match status" value="1"/>
</dbReference>
<dbReference type="EMBL" id="CP059399">
    <property type="protein sequence ID" value="QLY33164.1"/>
    <property type="molecule type" value="Genomic_DNA"/>
</dbReference>
<dbReference type="KEGG" id="nhu:H0264_13845"/>
<dbReference type="CDD" id="cd07817">
    <property type="entry name" value="SRPBCC_8"/>
    <property type="match status" value="1"/>
</dbReference>
<organism evidence="3 4">
    <name type="scientific">Nocardia huaxiensis</name>
    <dbReference type="NCBI Taxonomy" id="2755382"/>
    <lineage>
        <taxon>Bacteria</taxon>
        <taxon>Bacillati</taxon>
        <taxon>Actinomycetota</taxon>
        <taxon>Actinomycetes</taxon>
        <taxon>Mycobacteriales</taxon>
        <taxon>Nocardiaceae</taxon>
        <taxon>Nocardia</taxon>
    </lineage>
</organism>
<evidence type="ECO:0000313" key="4">
    <source>
        <dbReference type="Proteomes" id="UP000515512"/>
    </source>
</evidence>
<dbReference type="AlphaFoldDB" id="A0A7D6Z6X3"/>
<evidence type="ECO:0000313" key="3">
    <source>
        <dbReference type="EMBL" id="QLY33164.1"/>
    </source>
</evidence>
<reference evidence="3 4" key="1">
    <citation type="submission" date="2020-07" db="EMBL/GenBank/DDBJ databases">
        <authorList>
            <person name="Zhuang K."/>
            <person name="Ran Y."/>
        </authorList>
    </citation>
    <scope>NUCLEOTIDE SEQUENCE [LARGE SCALE GENOMIC DNA]</scope>
    <source>
        <strain evidence="3 4">WCH-YHL-001</strain>
    </source>
</reference>
<dbReference type="SUPFAM" id="SSF55961">
    <property type="entry name" value="Bet v1-like"/>
    <property type="match status" value="1"/>
</dbReference>
<dbReference type="InterPro" id="IPR005031">
    <property type="entry name" value="COQ10_START"/>
</dbReference>
<protein>
    <submittedName>
        <fullName evidence="3">SRPBCC family protein</fullName>
    </submittedName>
</protein>
<gene>
    <name evidence="3" type="ORF">H0264_13845</name>
</gene>
<dbReference type="InterPro" id="IPR023393">
    <property type="entry name" value="START-like_dom_sf"/>
</dbReference>
<feature type="domain" description="Coenzyme Q-binding protein COQ10 START" evidence="2">
    <location>
        <begin position="10"/>
        <end position="130"/>
    </location>
</feature>
<feature type="region of interest" description="Disordered" evidence="1">
    <location>
        <begin position="142"/>
        <end position="193"/>
    </location>
</feature>
<accession>A0A7D6Z6X3</accession>
<proteinExistence type="predicted"/>
<sequence>MGTVTASTDVNVPIRTAYNQWTQFESFPRFMEGVEQVQQLDDTHTHWKVHFGPVEREFDATITEQHPDERVAWRSDNGPEHAGVVTFHRIDDRTTRVITQMDIDPEGFVENVGDKLGLLDRRVKGDLKRFKEFIEGQGYESGAWRGEVPRPGSGEIPRPDPGGMPGTTPGGIPPAGPGGYTGPAGGDIPRQGF</sequence>
<dbReference type="PANTHER" id="PTHR33824:SF7">
    <property type="entry name" value="POLYKETIDE CYCLASE_DEHYDRASE AND LIPID TRANSPORT SUPERFAMILY PROTEIN"/>
    <property type="match status" value="1"/>
</dbReference>